<proteinExistence type="predicted"/>
<comment type="caution">
    <text evidence="2">The sequence shown here is derived from an EMBL/GenBank/DDBJ whole genome shotgun (WGS) entry which is preliminary data.</text>
</comment>
<organism evidence="2 3">
    <name type="scientific">Candidatus Shapirobacteria bacterium CG_4_10_14_0_2_um_filter_40_12</name>
    <dbReference type="NCBI Taxonomy" id="1974871"/>
    <lineage>
        <taxon>Bacteria</taxon>
        <taxon>Candidatus Shapironibacteriota</taxon>
    </lineage>
</organism>
<sequence>MRMGEVLGGKIKYNKGIRMNNRIKNFVIPVLLIIASGILLGGCGSKGVAGVEIITQPITKIFIDGKEAGMTPYRNNSLLEGIINIRLGEEGIGWWQRRLELKKNISTVINWTFDKTEKSSGGYILSMEKQSPKRASLILASLPSGAAVSIGGEMRGDTPMAISDLGEGDKEVSIMLPGFKTISVGIRPIIGYRMLIEATLAREEKMAATPESNNTQLALIGGTKKIKILPTETGWLRVRAGSNPTSPEIGKVKTGEEYEYYSETKEWIEINFGGKKGWVATKYVAKL</sequence>
<dbReference type="AlphaFoldDB" id="A0A2M7TS34"/>
<name>A0A2M7TS34_9BACT</name>
<dbReference type="Gene3D" id="2.30.30.40">
    <property type="entry name" value="SH3 Domains"/>
    <property type="match status" value="1"/>
</dbReference>
<evidence type="ECO:0000259" key="1">
    <source>
        <dbReference type="PROSITE" id="PS51781"/>
    </source>
</evidence>
<dbReference type="PROSITE" id="PS51781">
    <property type="entry name" value="SH3B"/>
    <property type="match status" value="1"/>
</dbReference>
<dbReference type="InterPro" id="IPR003646">
    <property type="entry name" value="SH3-like_bac-type"/>
</dbReference>
<dbReference type="Pfam" id="PF08308">
    <property type="entry name" value="PEGA"/>
    <property type="match status" value="1"/>
</dbReference>
<evidence type="ECO:0000313" key="3">
    <source>
        <dbReference type="Proteomes" id="UP000229336"/>
    </source>
</evidence>
<evidence type="ECO:0000313" key="2">
    <source>
        <dbReference type="EMBL" id="PIZ57826.1"/>
    </source>
</evidence>
<gene>
    <name evidence="2" type="ORF">COY20_04580</name>
</gene>
<reference evidence="3" key="1">
    <citation type="submission" date="2017-09" db="EMBL/GenBank/DDBJ databases">
        <title>Depth-based differentiation of microbial function through sediment-hosted aquifers and enrichment of novel symbionts in the deep terrestrial subsurface.</title>
        <authorList>
            <person name="Probst A.J."/>
            <person name="Ladd B."/>
            <person name="Jarett J.K."/>
            <person name="Geller-Mcgrath D.E."/>
            <person name="Sieber C.M.K."/>
            <person name="Emerson J.B."/>
            <person name="Anantharaman K."/>
            <person name="Thomas B.C."/>
            <person name="Malmstrom R."/>
            <person name="Stieglmeier M."/>
            <person name="Klingl A."/>
            <person name="Woyke T."/>
            <person name="Ryan C.M."/>
            <person name="Banfield J.F."/>
        </authorList>
    </citation>
    <scope>NUCLEOTIDE SEQUENCE [LARGE SCALE GENOMIC DNA]</scope>
</reference>
<dbReference type="SMART" id="SM00287">
    <property type="entry name" value="SH3b"/>
    <property type="match status" value="1"/>
</dbReference>
<dbReference type="InterPro" id="IPR013229">
    <property type="entry name" value="PEGA"/>
</dbReference>
<dbReference type="Pfam" id="PF08239">
    <property type="entry name" value="SH3_3"/>
    <property type="match status" value="1"/>
</dbReference>
<accession>A0A2M7TS34</accession>
<protein>
    <recommendedName>
        <fullName evidence="1">SH3b domain-containing protein</fullName>
    </recommendedName>
</protein>
<feature type="domain" description="SH3b" evidence="1">
    <location>
        <begin position="221"/>
        <end position="287"/>
    </location>
</feature>
<dbReference type="EMBL" id="PFNX01000084">
    <property type="protein sequence ID" value="PIZ57826.1"/>
    <property type="molecule type" value="Genomic_DNA"/>
</dbReference>
<dbReference type="Proteomes" id="UP000229336">
    <property type="component" value="Unassembled WGS sequence"/>
</dbReference>